<dbReference type="EMBL" id="GISG01134370">
    <property type="protein sequence ID" value="MBA4643607.1"/>
    <property type="molecule type" value="Transcribed_RNA"/>
</dbReference>
<reference evidence="1" key="2">
    <citation type="submission" date="2020-07" db="EMBL/GenBank/DDBJ databases">
        <authorList>
            <person name="Vera ALvarez R."/>
            <person name="Arias-Moreno D.M."/>
            <person name="Jimenez-Jacinto V."/>
            <person name="Jimenez-Bremont J.F."/>
            <person name="Swaminathan K."/>
            <person name="Moose S.P."/>
            <person name="Guerrero-Gonzalez M.L."/>
            <person name="Marino-Ramirez L."/>
            <person name="Landsman D."/>
            <person name="Rodriguez-Kessler M."/>
            <person name="Delgado-Sanchez P."/>
        </authorList>
    </citation>
    <scope>NUCLEOTIDE SEQUENCE</scope>
    <source>
        <tissue evidence="1">Cladode</tissue>
    </source>
</reference>
<evidence type="ECO:0000313" key="1">
    <source>
        <dbReference type="EMBL" id="MBA4643607.1"/>
    </source>
</evidence>
<name>A0A7C9DJY6_OPUST</name>
<sequence length="110" mass="12462">MMQLARSNELQYHEACALPSRLALSMSQCSKFRNNLTCSLFIGERLRPPAICIHARNAPVTSFRSIHSSPSNSVHGITSQAMDIDIHSMLTLSRKNKITRKQRSNRYMSN</sequence>
<dbReference type="AlphaFoldDB" id="A0A7C9DJY6"/>
<proteinExistence type="predicted"/>
<reference evidence="1" key="1">
    <citation type="journal article" date="2013" name="J. Plant Res.">
        <title>Effect of fungi and light on seed germination of three Opuntia species from semiarid lands of central Mexico.</title>
        <authorList>
            <person name="Delgado-Sanchez P."/>
            <person name="Jimenez-Bremont J.F."/>
            <person name="Guerrero-Gonzalez Mde L."/>
            <person name="Flores J."/>
        </authorList>
    </citation>
    <scope>NUCLEOTIDE SEQUENCE</scope>
    <source>
        <tissue evidence="1">Cladode</tissue>
    </source>
</reference>
<protein>
    <submittedName>
        <fullName evidence="1">Uncharacterized protein</fullName>
    </submittedName>
</protein>
<organism evidence="1">
    <name type="scientific">Opuntia streptacantha</name>
    <name type="common">Prickly pear cactus</name>
    <name type="synonym">Opuntia cardona</name>
    <dbReference type="NCBI Taxonomy" id="393608"/>
    <lineage>
        <taxon>Eukaryota</taxon>
        <taxon>Viridiplantae</taxon>
        <taxon>Streptophyta</taxon>
        <taxon>Embryophyta</taxon>
        <taxon>Tracheophyta</taxon>
        <taxon>Spermatophyta</taxon>
        <taxon>Magnoliopsida</taxon>
        <taxon>eudicotyledons</taxon>
        <taxon>Gunneridae</taxon>
        <taxon>Pentapetalae</taxon>
        <taxon>Caryophyllales</taxon>
        <taxon>Cactineae</taxon>
        <taxon>Cactaceae</taxon>
        <taxon>Opuntioideae</taxon>
        <taxon>Opuntia</taxon>
    </lineage>
</organism>
<accession>A0A7C9DJY6</accession>